<comment type="similarity">
    <text evidence="2">Belongs to the bHLH protein family.</text>
</comment>
<reference evidence="8 9" key="1">
    <citation type="journal article" date="2020" name="Nat. Food">
        <title>A phased Vanilla planifolia genome enables genetic improvement of flavour and production.</title>
        <authorList>
            <person name="Hasing T."/>
            <person name="Tang H."/>
            <person name="Brym M."/>
            <person name="Khazi F."/>
            <person name="Huang T."/>
            <person name="Chambers A.H."/>
        </authorList>
    </citation>
    <scope>NUCLEOTIDE SEQUENCE [LARGE SCALE GENOMIC DNA]</scope>
    <source>
        <tissue evidence="8">Leaf</tissue>
    </source>
</reference>
<evidence type="ECO:0000256" key="1">
    <source>
        <dbReference type="ARBA" id="ARBA00004123"/>
    </source>
</evidence>
<dbReference type="GO" id="GO:0005634">
    <property type="term" value="C:nucleus"/>
    <property type="evidence" value="ECO:0007669"/>
    <property type="project" value="UniProtKB-SubCell"/>
</dbReference>
<keyword evidence="3" id="KW-0805">Transcription regulation</keyword>
<dbReference type="Proteomes" id="UP000639772">
    <property type="component" value="Unassembled WGS sequence"/>
</dbReference>
<gene>
    <name evidence="8" type="ORF">HPP92_004400</name>
</gene>
<evidence type="ECO:0000256" key="4">
    <source>
        <dbReference type="ARBA" id="ARBA00023163"/>
    </source>
</evidence>
<protein>
    <recommendedName>
        <fullName evidence="7">BHLH domain-containing protein</fullName>
    </recommendedName>
</protein>
<dbReference type="Pfam" id="PF00010">
    <property type="entry name" value="HLH"/>
    <property type="match status" value="1"/>
</dbReference>
<keyword evidence="5" id="KW-0539">Nucleus</keyword>
<feature type="compositionally biased region" description="Basic and acidic residues" evidence="6">
    <location>
        <begin position="130"/>
        <end position="147"/>
    </location>
</feature>
<dbReference type="AlphaFoldDB" id="A0A835VEF8"/>
<dbReference type="PANTHER" id="PTHR12565">
    <property type="entry name" value="STEROL REGULATORY ELEMENT-BINDING PROTEIN"/>
    <property type="match status" value="1"/>
</dbReference>
<dbReference type="GO" id="GO:0046983">
    <property type="term" value="F:protein dimerization activity"/>
    <property type="evidence" value="ECO:0007669"/>
    <property type="project" value="InterPro"/>
</dbReference>
<evidence type="ECO:0000313" key="8">
    <source>
        <dbReference type="EMBL" id="KAG0493406.1"/>
    </source>
</evidence>
<dbReference type="OrthoDB" id="1928604at2759"/>
<keyword evidence="4" id="KW-0804">Transcription</keyword>
<sequence length="282" mass="31894">MSHVDLHPYVHLHHQYNLCGILPLYLSTLLSFTLPFLGHIKFHSLLQHSQVKPFPSVEMSFAYFSESVTENACLSFMGLSNATLFPHQQVHNPFPVKFLEQITESGTEKKRKPATAAEQLMSSASTSPGEEDKTKRRKDGLGKSERKGRSKKGKPPSEVVHVRARRGQATDSHSLAERLRRRRINERLRYLQALVPGCYKAMGTATILEEIINYVRSLQNQVEFLSMKLSVASFLCDFNSVEARTTTQKQGHAHGEAHDVETSMLMARDYVNYASFHSNMSC</sequence>
<organism evidence="8 9">
    <name type="scientific">Vanilla planifolia</name>
    <name type="common">Vanilla</name>
    <dbReference type="NCBI Taxonomy" id="51239"/>
    <lineage>
        <taxon>Eukaryota</taxon>
        <taxon>Viridiplantae</taxon>
        <taxon>Streptophyta</taxon>
        <taxon>Embryophyta</taxon>
        <taxon>Tracheophyta</taxon>
        <taxon>Spermatophyta</taxon>
        <taxon>Magnoliopsida</taxon>
        <taxon>Liliopsida</taxon>
        <taxon>Asparagales</taxon>
        <taxon>Orchidaceae</taxon>
        <taxon>Vanilloideae</taxon>
        <taxon>Vanilleae</taxon>
        <taxon>Vanilla</taxon>
    </lineage>
</organism>
<dbReference type="PROSITE" id="PS50888">
    <property type="entry name" value="BHLH"/>
    <property type="match status" value="1"/>
</dbReference>
<evidence type="ECO:0000256" key="6">
    <source>
        <dbReference type="SAM" id="MobiDB-lite"/>
    </source>
</evidence>
<dbReference type="EMBL" id="JADCNM010000002">
    <property type="protein sequence ID" value="KAG0493406.1"/>
    <property type="molecule type" value="Genomic_DNA"/>
</dbReference>
<dbReference type="GO" id="GO:0003700">
    <property type="term" value="F:DNA-binding transcription factor activity"/>
    <property type="evidence" value="ECO:0007669"/>
    <property type="project" value="TreeGrafter"/>
</dbReference>
<dbReference type="Gene3D" id="4.10.280.10">
    <property type="entry name" value="Helix-loop-helix DNA-binding domain"/>
    <property type="match status" value="1"/>
</dbReference>
<evidence type="ECO:0000313" key="9">
    <source>
        <dbReference type="Proteomes" id="UP000639772"/>
    </source>
</evidence>
<feature type="region of interest" description="Disordered" evidence="6">
    <location>
        <begin position="105"/>
        <end position="176"/>
    </location>
</feature>
<dbReference type="SMART" id="SM00353">
    <property type="entry name" value="HLH"/>
    <property type="match status" value="1"/>
</dbReference>
<comment type="subcellular location">
    <subcellularLocation>
        <location evidence="1">Nucleus</location>
    </subcellularLocation>
</comment>
<accession>A0A835VEF8</accession>
<feature type="domain" description="BHLH" evidence="7">
    <location>
        <begin position="168"/>
        <end position="218"/>
    </location>
</feature>
<proteinExistence type="inferred from homology"/>
<evidence type="ECO:0000256" key="2">
    <source>
        <dbReference type="ARBA" id="ARBA00005510"/>
    </source>
</evidence>
<dbReference type="PANTHER" id="PTHR12565:SF367">
    <property type="entry name" value="TRANSCRIPTION FACTOR BHLH75"/>
    <property type="match status" value="1"/>
</dbReference>
<name>A0A835VEF8_VANPL</name>
<dbReference type="InterPro" id="IPR024097">
    <property type="entry name" value="bHLH_ZIP_TF"/>
</dbReference>
<comment type="caution">
    <text evidence="8">The sequence shown here is derived from an EMBL/GenBank/DDBJ whole genome shotgun (WGS) entry which is preliminary data.</text>
</comment>
<dbReference type="InterPro" id="IPR036638">
    <property type="entry name" value="HLH_DNA-bd_sf"/>
</dbReference>
<dbReference type="SUPFAM" id="SSF47459">
    <property type="entry name" value="HLH, helix-loop-helix DNA-binding domain"/>
    <property type="match status" value="1"/>
</dbReference>
<evidence type="ECO:0000256" key="5">
    <source>
        <dbReference type="ARBA" id="ARBA00023242"/>
    </source>
</evidence>
<evidence type="ECO:0000256" key="3">
    <source>
        <dbReference type="ARBA" id="ARBA00023015"/>
    </source>
</evidence>
<dbReference type="InterPro" id="IPR011598">
    <property type="entry name" value="bHLH_dom"/>
</dbReference>
<evidence type="ECO:0000259" key="7">
    <source>
        <dbReference type="PROSITE" id="PS50888"/>
    </source>
</evidence>